<keyword evidence="3" id="KW-1185">Reference proteome</keyword>
<dbReference type="InterPro" id="IPR010706">
    <property type="entry name" value="Fatty_acid_cis-trans_isomerase"/>
</dbReference>
<dbReference type="Pfam" id="PF06934">
    <property type="entry name" value="CTI"/>
    <property type="match status" value="1"/>
</dbReference>
<dbReference type="OrthoDB" id="9809746at2"/>
<dbReference type="AlphaFoldDB" id="A0A2K8UIJ9"/>
<dbReference type="RefSeq" id="WP_100923031.1">
    <property type="nucleotide sequence ID" value="NZ_CP020372.1"/>
</dbReference>
<feature type="chain" id="PRO_5014648892" description="Peptidylprolyl isomerase" evidence="1">
    <location>
        <begin position="21"/>
        <end position="777"/>
    </location>
</feature>
<evidence type="ECO:0008006" key="4">
    <source>
        <dbReference type="Google" id="ProtNLM"/>
    </source>
</evidence>
<organism evidence="2 3">
    <name type="scientific">Candidatus Thiodictyon syntrophicum</name>
    <dbReference type="NCBI Taxonomy" id="1166950"/>
    <lineage>
        <taxon>Bacteria</taxon>
        <taxon>Pseudomonadati</taxon>
        <taxon>Pseudomonadota</taxon>
        <taxon>Gammaproteobacteria</taxon>
        <taxon>Chromatiales</taxon>
        <taxon>Chromatiaceae</taxon>
        <taxon>Thiodictyon</taxon>
    </lineage>
</organism>
<dbReference type="EMBL" id="CP020372">
    <property type="protein sequence ID" value="AUB85404.1"/>
    <property type="molecule type" value="Genomic_DNA"/>
</dbReference>
<reference evidence="2 3" key="1">
    <citation type="submission" date="2017-03" db="EMBL/GenBank/DDBJ databases">
        <title>Complete genome sequence of Candidatus 'Thiodictyon syntrophicum' sp. nov. strain Cad16T, a photolithoautotroph purple sulfur bacterium isolated from an alpine meromictic lake.</title>
        <authorList>
            <person name="Luedin S.M."/>
            <person name="Pothier J.F."/>
            <person name="Danza F."/>
            <person name="Storelli N."/>
            <person name="Wittwer M."/>
            <person name="Tonolla M."/>
        </authorList>
    </citation>
    <scope>NUCLEOTIDE SEQUENCE [LARGE SCALE GENOMIC DNA]</scope>
    <source>
        <strain evidence="2 3">Cad16T</strain>
        <plasmid evidence="3">Plasmid pts485</plasmid>
    </source>
</reference>
<evidence type="ECO:0000313" key="3">
    <source>
        <dbReference type="Proteomes" id="UP000232638"/>
    </source>
</evidence>
<geneLocation type="plasmid" evidence="3">
    <name>pts485</name>
</geneLocation>
<protein>
    <recommendedName>
        <fullName evidence="4">Peptidylprolyl isomerase</fullName>
    </recommendedName>
</protein>
<keyword evidence="2" id="KW-0614">Plasmid</keyword>
<dbReference type="KEGG" id="tsy:THSYN_31260"/>
<gene>
    <name evidence="2" type="ORF">THSYN_31260</name>
</gene>
<evidence type="ECO:0000313" key="2">
    <source>
        <dbReference type="EMBL" id="AUB85404.1"/>
    </source>
</evidence>
<sequence>MIRRLAFLLIAALMGAPAPAALGPKPPPVPVADQAAAIDYDRDVQPIFNRRCIACHGCLGSPCNLKLDTFAGVQRGAFALNPYASHLGAYPRTDMDAASTLEEWRKIGFYPVLAQDGGARENLDGSLMYRMLAAGSANNRPGFSREALTPAYARRYAYACPATPAALEAQLAQNPAQGMPFGLPAIDPQDFDTLTRWIGAGAPGPTPRAQEAAARVTHPEAVARWETFFNDPDPRRQLVSRYIFEHVYLASLVLEEEPEAHFRLVRSSTPPGEPVAIIGTGLPYDDPYAYAGVKRFWYRLQKDIGAPMQKNLFLWRLKRADIAHLTDLFLGPDGPGAHWDAQAPLDPPWGIGNPFSVFRAIPASARARFLLEHAQTVSSGVIYGPVCLGQTATYAVKDHFWVFFLDPKADVSVQDPALGLATWNTFMDRSIFGNADYVDAYGKALAQLRPQGWSVDAVWNGGGTDRNAWLTVMRHGTNVSVVPGAQGGTPRTYWLMSYSGLERMYYDTVAGFKFWGGDLGKLETLLFFNYLRQEFEDNFLLLLPPADRRAVRDTWTQGIGSLALDLIPFAGADQPSEVKTDPARPLTALVAQIARHLGPTIAGPPDRLNPDLKPVVDLKTPLATYDDWERAIATLTVLQGQPFTRYLPSVILLRLNRGHESRVYSLVVNRVYASQYALIFQDGEAMPALYSLSVYPTVINGFPNLFIELDLEQAAPFLSALRGVASPADWDAFVGHYGILRNSARLWPFYDWITAWNFKQRKAEAGYLDLSYYDVPQ</sequence>
<feature type="signal peptide" evidence="1">
    <location>
        <begin position="1"/>
        <end position="20"/>
    </location>
</feature>
<proteinExistence type="predicted"/>
<name>A0A2K8UIJ9_9GAMM</name>
<keyword evidence="1" id="KW-0732">Signal</keyword>
<accession>A0A2K8UIJ9</accession>
<dbReference type="Proteomes" id="UP000232638">
    <property type="component" value="Plasmid pTs485"/>
</dbReference>
<evidence type="ECO:0000256" key="1">
    <source>
        <dbReference type="SAM" id="SignalP"/>
    </source>
</evidence>